<accession>A0A1I7TT66</accession>
<dbReference type="WBParaSite" id="Csp11.Scaffold629.g11526.t2">
    <property type="protein sequence ID" value="Csp11.Scaffold629.g11526.t2"/>
    <property type="gene ID" value="Csp11.Scaffold629.g11526"/>
</dbReference>
<keyword evidence="1" id="KW-1185">Reference proteome</keyword>
<reference evidence="2" key="1">
    <citation type="submission" date="2016-11" db="UniProtKB">
        <authorList>
            <consortium name="WormBaseParasite"/>
        </authorList>
    </citation>
    <scope>IDENTIFICATION</scope>
</reference>
<protein>
    <submittedName>
        <fullName evidence="2">FBA_2 domain-containing protein</fullName>
    </submittedName>
</protein>
<evidence type="ECO:0000313" key="1">
    <source>
        <dbReference type="Proteomes" id="UP000095282"/>
    </source>
</evidence>
<evidence type="ECO:0000313" key="2">
    <source>
        <dbReference type="WBParaSite" id="Csp11.Scaffold629.g11526.t2"/>
    </source>
</evidence>
<proteinExistence type="predicted"/>
<dbReference type="AlphaFoldDB" id="A0A1I7TT66"/>
<name>A0A1I7TT66_9PELO</name>
<sequence length="90" mass="10834">MKHWMTNDLKFKEVYVDMSRLQSDILFSGIPFIRRGNDVERSYINYENELITMRGGFDIQRNDGKTATIAYNEDSRDVEFWMIVWDDQEQ</sequence>
<dbReference type="Proteomes" id="UP000095282">
    <property type="component" value="Unplaced"/>
</dbReference>
<organism evidence="1 2">
    <name type="scientific">Caenorhabditis tropicalis</name>
    <dbReference type="NCBI Taxonomy" id="1561998"/>
    <lineage>
        <taxon>Eukaryota</taxon>
        <taxon>Metazoa</taxon>
        <taxon>Ecdysozoa</taxon>
        <taxon>Nematoda</taxon>
        <taxon>Chromadorea</taxon>
        <taxon>Rhabditida</taxon>
        <taxon>Rhabditina</taxon>
        <taxon>Rhabditomorpha</taxon>
        <taxon>Rhabditoidea</taxon>
        <taxon>Rhabditidae</taxon>
        <taxon>Peloderinae</taxon>
        <taxon>Caenorhabditis</taxon>
    </lineage>
</organism>